<dbReference type="InterPro" id="IPR037171">
    <property type="entry name" value="NagB/RpiA_transferase-like"/>
</dbReference>
<evidence type="ECO:0000313" key="9">
    <source>
        <dbReference type="EMBL" id="QBB69756.1"/>
    </source>
</evidence>
<evidence type="ECO:0000256" key="1">
    <source>
        <dbReference type="ARBA" id="ARBA00000832"/>
    </source>
</evidence>
<dbReference type="NCBIfam" id="TIGR01198">
    <property type="entry name" value="pgl"/>
    <property type="match status" value="1"/>
</dbReference>
<evidence type="ECO:0000256" key="2">
    <source>
        <dbReference type="ARBA" id="ARBA00002681"/>
    </source>
</evidence>
<dbReference type="GO" id="GO:0005975">
    <property type="term" value="P:carbohydrate metabolic process"/>
    <property type="evidence" value="ECO:0007669"/>
    <property type="project" value="UniProtKB-UniRule"/>
</dbReference>
<evidence type="ECO:0000259" key="8">
    <source>
        <dbReference type="Pfam" id="PF01182"/>
    </source>
</evidence>
<evidence type="ECO:0000313" key="10">
    <source>
        <dbReference type="Proteomes" id="UP000291562"/>
    </source>
</evidence>
<dbReference type="GO" id="GO:0006098">
    <property type="term" value="P:pentose-phosphate shunt"/>
    <property type="evidence" value="ECO:0007669"/>
    <property type="project" value="UniProtKB-UniPathway"/>
</dbReference>
<reference evidence="9 10" key="1">
    <citation type="submission" date="2019-01" db="EMBL/GenBank/DDBJ databases">
        <title>Pseudolysobacter antarctica gen. nov., sp. nov., isolated from Fildes Peninsula, Antarctica.</title>
        <authorList>
            <person name="Wei Z."/>
            <person name="Peng F."/>
        </authorList>
    </citation>
    <scope>NUCLEOTIDE SEQUENCE [LARGE SCALE GENOMIC DNA]</scope>
    <source>
        <strain evidence="9 10">AQ6-296</strain>
    </source>
</reference>
<evidence type="ECO:0000256" key="3">
    <source>
        <dbReference type="ARBA" id="ARBA00004961"/>
    </source>
</evidence>
<dbReference type="SUPFAM" id="SSF100950">
    <property type="entry name" value="NagB/RpiA/CoA transferase-like"/>
    <property type="match status" value="1"/>
</dbReference>
<sequence>MGAERGGRIDRARWPHLARGRTVVAASTNYIEQVFDSAATLANALAQSVADDLRRGLSARNTAVLALSGGTTPREFLRELSQQALDWSRVTVTLVDERWVGPDDERSNARLLRENLLKNRATNALFVPLYCDAPDPETGLPRIAARIAALPLPFDAVVLGLGEDGHTASFFPGGDHLAHALDVHGTAQVLSMRAPDAGEPRITLSMPTVLNARAVYLHIQGDKKRAVLAQVVAAQGALATSPMRVVLDHATSPIQVFWCA</sequence>
<accession>A0A411HGU0</accession>
<dbReference type="Gene3D" id="3.40.50.1360">
    <property type="match status" value="1"/>
</dbReference>
<dbReference type="InterPro" id="IPR039104">
    <property type="entry name" value="6PGL"/>
</dbReference>
<organism evidence="9 10">
    <name type="scientific">Pseudolysobacter antarcticus</name>
    <dbReference type="NCBI Taxonomy" id="2511995"/>
    <lineage>
        <taxon>Bacteria</taxon>
        <taxon>Pseudomonadati</taxon>
        <taxon>Pseudomonadota</taxon>
        <taxon>Gammaproteobacteria</taxon>
        <taxon>Lysobacterales</taxon>
        <taxon>Rhodanobacteraceae</taxon>
        <taxon>Pseudolysobacter</taxon>
    </lineage>
</organism>
<dbReference type="AlphaFoldDB" id="A0A411HGU0"/>
<dbReference type="Pfam" id="PF01182">
    <property type="entry name" value="Glucosamine_iso"/>
    <property type="match status" value="1"/>
</dbReference>
<dbReference type="PANTHER" id="PTHR11054">
    <property type="entry name" value="6-PHOSPHOGLUCONOLACTONASE"/>
    <property type="match status" value="1"/>
</dbReference>
<dbReference type="OrthoDB" id="9810967at2"/>
<dbReference type="EMBL" id="CP035704">
    <property type="protein sequence ID" value="QBB69756.1"/>
    <property type="molecule type" value="Genomic_DNA"/>
</dbReference>
<keyword evidence="7 9" id="KW-0378">Hydrolase</keyword>
<dbReference type="InterPro" id="IPR005900">
    <property type="entry name" value="6-phosphogluconolactonase_DevB"/>
</dbReference>
<dbReference type="CDD" id="cd01400">
    <property type="entry name" value="6PGL"/>
    <property type="match status" value="1"/>
</dbReference>
<evidence type="ECO:0000256" key="5">
    <source>
        <dbReference type="ARBA" id="ARBA00013198"/>
    </source>
</evidence>
<dbReference type="UniPathway" id="UPA00115">
    <property type="reaction ID" value="UER00409"/>
</dbReference>
<evidence type="ECO:0000256" key="4">
    <source>
        <dbReference type="ARBA" id="ARBA00010662"/>
    </source>
</evidence>
<comment type="pathway">
    <text evidence="3 7">Carbohydrate degradation; pentose phosphate pathway; D-ribulose 5-phosphate from D-glucose 6-phosphate (oxidative stage): step 2/3.</text>
</comment>
<dbReference type="EC" id="3.1.1.31" evidence="5 7"/>
<evidence type="ECO:0000256" key="6">
    <source>
        <dbReference type="ARBA" id="ARBA00020337"/>
    </source>
</evidence>
<gene>
    <name evidence="7 9" type="primary">pgl</name>
    <name evidence="9" type="ORF">ELE36_04850</name>
</gene>
<dbReference type="InterPro" id="IPR006148">
    <property type="entry name" value="Glc/Gal-6P_isomerase"/>
</dbReference>
<comment type="function">
    <text evidence="2 7">Hydrolysis of 6-phosphogluconolactone to 6-phosphogluconate.</text>
</comment>
<proteinExistence type="inferred from homology"/>
<protein>
    <recommendedName>
        <fullName evidence="6 7">6-phosphogluconolactonase</fullName>
        <shortName evidence="7">6PGL</shortName>
        <ecNumber evidence="5 7">3.1.1.31</ecNumber>
    </recommendedName>
</protein>
<comment type="similarity">
    <text evidence="4 7">Belongs to the glucosamine/galactosamine-6-phosphate isomerase family. 6-phosphogluconolactonase subfamily.</text>
</comment>
<feature type="domain" description="Glucosamine/galactosamine-6-phosphate isomerase" evidence="8">
    <location>
        <begin position="37"/>
        <end position="249"/>
    </location>
</feature>
<name>A0A411HGU0_9GAMM</name>
<keyword evidence="10" id="KW-1185">Reference proteome</keyword>
<dbReference type="PANTHER" id="PTHR11054:SF0">
    <property type="entry name" value="6-PHOSPHOGLUCONOLACTONASE"/>
    <property type="match status" value="1"/>
</dbReference>
<dbReference type="GO" id="GO:0017057">
    <property type="term" value="F:6-phosphogluconolactonase activity"/>
    <property type="evidence" value="ECO:0007669"/>
    <property type="project" value="UniProtKB-UniRule"/>
</dbReference>
<comment type="catalytic activity">
    <reaction evidence="1 7">
        <text>6-phospho-D-glucono-1,5-lactone + H2O = 6-phospho-D-gluconate + H(+)</text>
        <dbReference type="Rhea" id="RHEA:12556"/>
        <dbReference type="ChEBI" id="CHEBI:15377"/>
        <dbReference type="ChEBI" id="CHEBI:15378"/>
        <dbReference type="ChEBI" id="CHEBI:57955"/>
        <dbReference type="ChEBI" id="CHEBI:58759"/>
        <dbReference type="EC" id="3.1.1.31"/>
    </reaction>
</comment>
<evidence type="ECO:0000256" key="7">
    <source>
        <dbReference type="RuleBase" id="RU365095"/>
    </source>
</evidence>
<dbReference type="KEGG" id="xbc:ELE36_04850"/>
<dbReference type="Proteomes" id="UP000291562">
    <property type="component" value="Chromosome"/>
</dbReference>